<reference evidence="2 3" key="1">
    <citation type="submission" date="2024-03" db="EMBL/GenBank/DDBJ databases">
        <title>Human intestinal bacterial collection.</title>
        <authorList>
            <person name="Pauvert C."/>
            <person name="Hitch T.C.A."/>
            <person name="Clavel T."/>
        </authorList>
    </citation>
    <scope>NUCLEOTIDE SEQUENCE [LARGE SCALE GENOMIC DNA]</scope>
    <source>
        <strain evidence="2 3">CLA-JM-H44</strain>
    </source>
</reference>
<keyword evidence="3" id="KW-1185">Reference proteome</keyword>
<dbReference type="Pfam" id="PF02082">
    <property type="entry name" value="Rrf2"/>
    <property type="match status" value="1"/>
</dbReference>
<dbReference type="InterPro" id="IPR036388">
    <property type="entry name" value="WH-like_DNA-bd_sf"/>
</dbReference>
<evidence type="ECO:0000256" key="1">
    <source>
        <dbReference type="ARBA" id="ARBA00023125"/>
    </source>
</evidence>
<keyword evidence="1" id="KW-0238">DNA-binding</keyword>
<comment type="caution">
    <text evidence="2">The sequence shown here is derived from an EMBL/GenBank/DDBJ whole genome shotgun (WGS) entry which is preliminary data.</text>
</comment>
<dbReference type="InterPro" id="IPR000944">
    <property type="entry name" value="Tscrpt_reg_Rrf2"/>
</dbReference>
<organism evidence="2 3">
    <name type="scientific">Solibaculum intestinale</name>
    <dbReference type="NCBI Taxonomy" id="3133165"/>
    <lineage>
        <taxon>Bacteria</taxon>
        <taxon>Bacillati</taxon>
        <taxon>Bacillota</taxon>
        <taxon>Clostridia</taxon>
        <taxon>Eubacteriales</taxon>
        <taxon>Oscillospiraceae</taxon>
        <taxon>Solibaculum</taxon>
    </lineage>
</organism>
<name>A0ABV1DXH9_9FIRM</name>
<accession>A0ABV1DXH9</accession>
<gene>
    <name evidence="2" type="ORF">WMO26_02860</name>
</gene>
<evidence type="ECO:0000313" key="2">
    <source>
        <dbReference type="EMBL" id="MEQ2439763.1"/>
    </source>
</evidence>
<protein>
    <submittedName>
        <fullName evidence="2">Rrf2 family transcriptional regulator</fullName>
    </submittedName>
</protein>
<sequence length="138" mass="15190">MKLSTRGRYGLRAMIDLAIHDQGDYVTLGSIAQRQNISLNYLEHSFAALKNAGLIRGMSGSQGGYRLAAPPSDITIRQVLEVLEGDLSIVGADGSQEESPYARHVRKKVWDRMDEKIDEVLSGLTLADMAAEFSRLQP</sequence>
<dbReference type="PROSITE" id="PS51197">
    <property type="entry name" value="HTH_RRF2_2"/>
    <property type="match status" value="1"/>
</dbReference>
<dbReference type="RefSeq" id="WP_349218025.1">
    <property type="nucleotide sequence ID" value="NZ_JBBMFD010000002.1"/>
</dbReference>
<dbReference type="PANTHER" id="PTHR33221">
    <property type="entry name" value="WINGED HELIX-TURN-HELIX TRANSCRIPTIONAL REGULATOR, RRF2 FAMILY"/>
    <property type="match status" value="1"/>
</dbReference>
<dbReference type="NCBIfam" id="TIGR00738">
    <property type="entry name" value="rrf2_super"/>
    <property type="match status" value="1"/>
</dbReference>
<dbReference type="EMBL" id="JBBMFD010000002">
    <property type="protein sequence ID" value="MEQ2439763.1"/>
    <property type="molecule type" value="Genomic_DNA"/>
</dbReference>
<proteinExistence type="predicted"/>
<evidence type="ECO:0000313" key="3">
    <source>
        <dbReference type="Proteomes" id="UP001489509"/>
    </source>
</evidence>
<dbReference type="SUPFAM" id="SSF46785">
    <property type="entry name" value="Winged helix' DNA-binding domain"/>
    <property type="match status" value="1"/>
</dbReference>
<dbReference type="Proteomes" id="UP001489509">
    <property type="component" value="Unassembled WGS sequence"/>
</dbReference>
<dbReference type="InterPro" id="IPR036390">
    <property type="entry name" value="WH_DNA-bd_sf"/>
</dbReference>
<dbReference type="Gene3D" id="1.10.10.10">
    <property type="entry name" value="Winged helix-like DNA-binding domain superfamily/Winged helix DNA-binding domain"/>
    <property type="match status" value="1"/>
</dbReference>
<dbReference type="PANTHER" id="PTHR33221:SF5">
    <property type="entry name" value="HTH-TYPE TRANSCRIPTIONAL REGULATOR ISCR"/>
    <property type="match status" value="1"/>
</dbReference>